<dbReference type="OMA" id="NPHSEFA"/>
<proteinExistence type="predicted"/>
<dbReference type="PeptideAtlas" id="Q21618"/>
<dbReference type="GO" id="GO:0020037">
    <property type="term" value="F:heme binding"/>
    <property type="evidence" value="ECO:0007669"/>
    <property type="project" value="InterPro"/>
</dbReference>
<dbReference type="STRING" id="6239.R01E6.6.1"/>
<feature type="region of interest" description="Disordered" evidence="1">
    <location>
        <begin position="1"/>
        <end position="96"/>
    </location>
</feature>
<dbReference type="FunCoup" id="Q21618">
    <property type="interactions" value="170"/>
</dbReference>
<evidence type="ECO:0000313" key="3">
    <source>
        <dbReference type="Proteomes" id="UP000001940"/>
    </source>
</evidence>
<feature type="compositionally biased region" description="Basic and acidic residues" evidence="1">
    <location>
        <begin position="66"/>
        <end position="94"/>
    </location>
</feature>
<protein>
    <submittedName>
        <fullName evidence="2">GLOBIN domain-containing protein</fullName>
    </submittedName>
</protein>
<dbReference type="AlphaFoldDB" id="Q21618"/>
<dbReference type="GeneID" id="187506"/>
<dbReference type="KEGG" id="cel:CELE_R01E6.6"/>
<evidence type="ECO:0000256" key="1">
    <source>
        <dbReference type="SAM" id="MobiDB-lite"/>
    </source>
</evidence>
<reference evidence="2 3" key="1">
    <citation type="journal article" date="1998" name="Science">
        <title>Genome sequence of the nematode C. elegans: a platform for investigating biology.</title>
        <authorList>
            <consortium name="The C. elegans sequencing consortium"/>
            <person name="Sulson J.E."/>
            <person name="Waterston R."/>
        </authorList>
    </citation>
    <scope>NUCLEOTIDE SEQUENCE [LARGE SCALE GENOMIC DNA]</scope>
    <source>
        <strain evidence="2 3">Bristol N2</strain>
    </source>
</reference>
<dbReference type="WormBase" id="R01E6.6">
    <property type="protein sequence ID" value="CE43163"/>
    <property type="gene ID" value="WBGene00010970"/>
    <property type="gene designation" value="glb-20"/>
</dbReference>
<evidence type="ECO:0000313" key="2">
    <source>
        <dbReference type="EMBL" id="CAA92187.2"/>
    </source>
</evidence>
<organism evidence="2 3">
    <name type="scientific">Caenorhabditis elegans</name>
    <dbReference type="NCBI Taxonomy" id="6239"/>
    <lineage>
        <taxon>Eukaryota</taxon>
        <taxon>Metazoa</taxon>
        <taxon>Ecdysozoa</taxon>
        <taxon>Nematoda</taxon>
        <taxon>Chromadorea</taxon>
        <taxon>Rhabditida</taxon>
        <taxon>Rhabditina</taxon>
        <taxon>Rhabditomorpha</taxon>
        <taxon>Rhabditoidea</taxon>
        <taxon>Rhabditidae</taxon>
        <taxon>Peloderinae</taxon>
        <taxon>Caenorhabditis</taxon>
    </lineage>
</organism>
<dbReference type="CDD" id="cd01040">
    <property type="entry name" value="Mb-like"/>
    <property type="match status" value="1"/>
</dbReference>
<dbReference type="OrthoDB" id="5851666at2759"/>
<dbReference type="eggNOG" id="KOG3378">
    <property type="taxonomic scope" value="Eukaryota"/>
</dbReference>
<evidence type="ECO:0000313" key="4">
    <source>
        <dbReference type="WormBase" id="R01E6.6"/>
    </source>
</evidence>
<dbReference type="Proteomes" id="UP000001940">
    <property type="component" value="Chromosome X"/>
</dbReference>
<dbReference type="InterPro" id="IPR012292">
    <property type="entry name" value="Globin/Proto"/>
</dbReference>
<accession>Q21618</accession>
<keyword evidence="3" id="KW-1185">Reference proteome</keyword>
<dbReference type="InterPro" id="IPR044399">
    <property type="entry name" value="Mb-like_M"/>
</dbReference>
<feature type="region of interest" description="Disordered" evidence="1">
    <location>
        <begin position="241"/>
        <end position="349"/>
    </location>
</feature>
<dbReference type="CTD" id="187506"/>
<dbReference type="Gene3D" id="1.10.490.10">
    <property type="entry name" value="Globins"/>
    <property type="match status" value="1"/>
</dbReference>
<dbReference type="HOGENOM" id="CLU_065439_0_0_1"/>
<dbReference type="InterPro" id="IPR009050">
    <property type="entry name" value="Globin-like_sf"/>
</dbReference>
<dbReference type="UCSC" id="R01E6.6">
    <property type="organism name" value="c. elegans"/>
</dbReference>
<dbReference type="AGR" id="WB:WBGene00010970"/>
<dbReference type="EMBL" id="BX284606">
    <property type="protein sequence ID" value="CAA92187.2"/>
    <property type="molecule type" value="Genomic_DNA"/>
</dbReference>
<feature type="compositionally biased region" description="Basic and acidic residues" evidence="1">
    <location>
        <begin position="13"/>
        <end position="22"/>
    </location>
</feature>
<name>Q21618_CAEEL</name>
<feature type="compositionally biased region" description="Polar residues" evidence="1">
    <location>
        <begin position="311"/>
        <end position="323"/>
    </location>
</feature>
<dbReference type="InParanoid" id="Q21618"/>
<dbReference type="SUPFAM" id="SSF46458">
    <property type="entry name" value="Globin-like"/>
    <property type="match status" value="1"/>
</dbReference>
<dbReference type="RefSeq" id="NP_510267.2">
    <property type="nucleotide sequence ID" value="NM_077866.4"/>
</dbReference>
<feature type="compositionally biased region" description="Low complexity" evidence="1">
    <location>
        <begin position="36"/>
        <end position="58"/>
    </location>
</feature>
<dbReference type="Bgee" id="WBGene00010970">
    <property type="expression patterns" value="Expressed in larva and 2 other cell types or tissues"/>
</dbReference>
<dbReference type="SMR" id="Q21618"/>
<gene>
    <name evidence="2 4" type="primary">glb-20</name>
    <name evidence="2" type="ORF">CELE_R01E6.6</name>
    <name evidence="4" type="ORF">R01E6.6</name>
</gene>
<feature type="compositionally biased region" description="Low complexity" evidence="1">
    <location>
        <begin position="334"/>
        <end position="343"/>
    </location>
</feature>
<dbReference type="GO" id="GO:0019825">
    <property type="term" value="F:oxygen binding"/>
    <property type="evidence" value="ECO:0007669"/>
    <property type="project" value="InterPro"/>
</dbReference>
<sequence length="349" mass="39213">MGNSSSSSSRINKKSESMEIRSKPNRSSVSGEFNKSKSMMDMSSKSSRMSTSTASNTSRQKSITSIKDKDRPKSSRESKNIEISRTKSMRKDSHPISAQGREIITQCFENPHSEFANKVVQRIFEKREDYQKYIMNLGKERSSIVNNRLKQLVEDIVAHIHDADFIESVSKQYGEEHVELKQYGFKPDFWVAVADAMTLEGVILDMANHQPADTVSAWSSLVTMIFSSVRDGYYSELRRHRMSSRRTLKHQSTVDSREENNEPSSSHSNGMATTAAGLLGQRDHSKSTPIQMTEEATPRNILANSRRDTLRSVSTYSTESTSHSGKRNGSDAPSTSSTTSSTTRRPIFE</sequence>
<dbReference type="PaxDb" id="6239-R01E6.6"/>